<evidence type="ECO:0000256" key="8">
    <source>
        <dbReference type="ARBA" id="ARBA00023136"/>
    </source>
</evidence>
<feature type="domain" description="T-SNARE coiled-coil homology" evidence="11">
    <location>
        <begin position="118"/>
        <end position="185"/>
    </location>
</feature>
<dbReference type="GO" id="GO:0005789">
    <property type="term" value="C:endoplasmic reticulum membrane"/>
    <property type="evidence" value="ECO:0007669"/>
    <property type="project" value="TreeGrafter"/>
</dbReference>
<evidence type="ECO:0000313" key="12">
    <source>
        <dbReference type="EMBL" id="EGD72170.1"/>
    </source>
</evidence>
<dbReference type="Gene3D" id="1.20.5.110">
    <property type="match status" value="1"/>
</dbReference>
<comment type="similarity">
    <text evidence="2">Belongs to the VTI1 family.</text>
</comment>
<dbReference type="OrthoDB" id="430637at2759"/>
<sequence>MSSLLAEHEKSFNALITDINRMSNTIPDLSKDDKNREINAGHDAVEEAMELLEQMELCIGETEASERAAVKQRIASYKSQLKDSEARLKKAAVAMSSSQAARDELFAYDGTSEDSRAALLTNTERLNRTSERLQDGHRVAMETTEVAVGIMDNLHDQRDTIERSRGRLRRTDGELGKSNKILNNMIARAKRNKVVAAFIIIIAISLIAAIIYLIASR</sequence>
<dbReference type="AlphaFoldDB" id="F2TVS4"/>
<dbReference type="STRING" id="946362.F2TVS4"/>
<keyword evidence="7 9" id="KW-0175">Coiled coil</keyword>
<dbReference type="GO" id="GO:0031902">
    <property type="term" value="C:late endosome membrane"/>
    <property type="evidence" value="ECO:0007669"/>
    <property type="project" value="TreeGrafter"/>
</dbReference>
<dbReference type="Proteomes" id="UP000007799">
    <property type="component" value="Unassembled WGS sequence"/>
</dbReference>
<dbReference type="InterPro" id="IPR038407">
    <property type="entry name" value="v-SNARE_N_sf"/>
</dbReference>
<dbReference type="KEGG" id="sre:PTSG_00192"/>
<dbReference type="GO" id="GO:0012507">
    <property type="term" value="C:ER to Golgi transport vesicle membrane"/>
    <property type="evidence" value="ECO:0007669"/>
    <property type="project" value="TreeGrafter"/>
</dbReference>
<dbReference type="InterPro" id="IPR007705">
    <property type="entry name" value="Vesicle_trsprt_v-SNARE_N"/>
</dbReference>
<evidence type="ECO:0000256" key="3">
    <source>
        <dbReference type="ARBA" id="ARBA00022448"/>
    </source>
</evidence>
<evidence type="ECO:0000256" key="1">
    <source>
        <dbReference type="ARBA" id="ARBA00004211"/>
    </source>
</evidence>
<dbReference type="Pfam" id="PF05008">
    <property type="entry name" value="V-SNARE"/>
    <property type="match status" value="1"/>
</dbReference>
<gene>
    <name evidence="12" type="ORF">PTSG_00192</name>
</gene>
<dbReference type="GO" id="GO:0006896">
    <property type="term" value="P:Golgi to vacuole transport"/>
    <property type="evidence" value="ECO:0007669"/>
    <property type="project" value="TreeGrafter"/>
</dbReference>
<evidence type="ECO:0000256" key="6">
    <source>
        <dbReference type="ARBA" id="ARBA00022989"/>
    </source>
</evidence>
<comment type="subcellular location">
    <subcellularLocation>
        <location evidence="1">Membrane</location>
        <topology evidence="1">Single-pass type IV membrane protein</topology>
    </subcellularLocation>
</comment>
<keyword evidence="6 10" id="KW-1133">Transmembrane helix</keyword>
<keyword evidence="4 10" id="KW-0812">Transmembrane</keyword>
<dbReference type="FunCoup" id="F2TVS4">
    <property type="interactions" value="1415"/>
</dbReference>
<dbReference type="SMART" id="SM00397">
    <property type="entry name" value="t_SNARE"/>
    <property type="match status" value="1"/>
</dbReference>
<dbReference type="PANTHER" id="PTHR21230:SF26">
    <property type="entry name" value="VESICLE TRANSPORT THROUGH INTERACTION WITH T-SNARES HOMOLOG 1A"/>
    <property type="match status" value="1"/>
</dbReference>
<evidence type="ECO:0000256" key="5">
    <source>
        <dbReference type="ARBA" id="ARBA00022927"/>
    </source>
</evidence>
<evidence type="ECO:0000256" key="4">
    <source>
        <dbReference type="ARBA" id="ARBA00022692"/>
    </source>
</evidence>
<dbReference type="GO" id="GO:0000149">
    <property type="term" value="F:SNARE binding"/>
    <property type="evidence" value="ECO:0007669"/>
    <property type="project" value="TreeGrafter"/>
</dbReference>
<organism evidence="13">
    <name type="scientific">Salpingoeca rosetta (strain ATCC 50818 / BSB-021)</name>
    <dbReference type="NCBI Taxonomy" id="946362"/>
    <lineage>
        <taxon>Eukaryota</taxon>
        <taxon>Choanoflagellata</taxon>
        <taxon>Craspedida</taxon>
        <taxon>Salpingoecidae</taxon>
        <taxon>Salpingoeca</taxon>
    </lineage>
</organism>
<dbReference type="GO" id="GO:0042147">
    <property type="term" value="P:retrograde transport, endosome to Golgi"/>
    <property type="evidence" value="ECO:0007669"/>
    <property type="project" value="TreeGrafter"/>
</dbReference>
<dbReference type="InterPro" id="IPR000727">
    <property type="entry name" value="T_SNARE_dom"/>
</dbReference>
<dbReference type="eggNOG" id="KOG1666">
    <property type="taxonomic scope" value="Eukaryota"/>
</dbReference>
<dbReference type="EMBL" id="GL832955">
    <property type="protein sequence ID" value="EGD72170.1"/>
    <property type="molecule type" value="Genomic_DNA"/>
</dbReference>
<dbReference type="SUPFAM" id="SSF47661">
    <property type="entry name" value="t-snare proteins"/>
    <property type="match status" value="1"/>
</dbReference>
<dbReference type="Gene3D" id="1.20.58.400">
    <property type="entry name" value="t-snare proteins"/>
    <property type="match status" value="1"/>
</dbReference>
<evidence type="ECO:0000259" key="11">
    <source>
        <dbReference type="SMART" id="SM00397"/>
    </source>
</evidence>
<evidence type="ECO:0000256" key="7">
    <source>
        <dbReference type="ARBA" id="ARBA00023054"/>
    </source>
</evidence>
<dbReference type="InParanoid" id="F2TVS4"/>
<dbReference type="GO" id="GO:0005484">
    <property type="term" value="F:SNAP receptor activity"/>
    <property type="evidence" value="ECO:0007669"/>
    <property type="project" value="TreeGrafter"/>
</dbReference>
<keyword evidence="3" id="KW-0813">Transport</keyword>
<dbReference type="FunFam" id="1.20.5.110:FF:000002">
    <property type="entry name" value="Vesicle transport through interaction with t-SNAREsB"/>
    <property type="match status" value="1"/>
</dbReference>
<evidence type="ECO:0000256" key="10">
    <source>
        <dbReference type="SAM" id="Phobius"/>
    </source>
</evidence>
<keyword evidence="13" id="KW-1185">Reference proteome</keyword>
<evidence type="ECO:0000256" key="9">
    <source>
        <dbReference type="SAM" id="Coils"/>
    </source>
</evidence>
<proteinExistence type="inferred from homology"/>
<keyword evidence="8 10" id="KW-0472">Membrane</keyword>
<dbReference type="GO" id="GO:0006886">
    <property type="term" value="P:intracellular protein transport"/>
    <property type="evidence" value="ECO:0007669"/>
    <property type="project" value="InterPro"/>
</dbReference>
<dbReference type="GO" id="GO:0031201">
    <property type="term" value="C:SNARE complex"/>
    <property type="evidence" value="ECO:0007669"/>
    <property type="project" value="TreeGrafter"/>
</dbReference>
<keyword evidence="5" id="KW-0653">Protein transport</keyword>
<dbReference type="InterPro" id="IPR010989">
    <property type="entry name" value="SNARE"/>
</dbReference>
<evidence type="ECO:0000256" key="2">
    <source>
        <dbReference type="ARBA" id="ARBA00006108"/>
    </source>
</evidence>
<dbReference type="GO" id="GO:0005794">
    <property type="term" value="C:Golgi apparatus"/>
    <property type="evidence" value="ECO:0007669"/>
    <property type="project" value="TreeGrafter"/>
</dbReference>
<dbReference type="GO" id="GO:0005829">
    <property type="term" value="C:cytosol"/>
    <property type="evidence" value="ECO:0007669"/>
    <property type="project" value="GOC"/>
</dbReference>
<dbReference type="GO" id="GO:0006891">
    <property type="term" value="P:intra-Golgi vesicle-mediated transport"/>
    <property type="evidence" value="ECO:0007669"/>
    <property type="project" value="TreeGrafter"/>
</dbReference>
<dbReference type="Pfam" id="PF12352">
    <property type="entry name" value="V-SNARE_C"/>
    <property type="match status" value="1"/>
</dbReference>
<reference evidence="12" key="1">
    <citation type="submission" date="2009-08" db="EMBL/GenBank/DDBJ databases">
        <title>Annotation of Salpingoeca rosetta.</title>
        <authorList>
            <consortium name="The Broad Institute Genome Sequencing Platform"/>
            <person name="Russ C."/>
            <person name="Cuomo C."/>
            <person name="Burger G."/>
            <person name="Gray M.W."/>
            <person name="Holland P.W.H."/>
            <person name="King N."/>
            <person name="Lang F.B.F."/>
            <person name="Roger A.J."/>
            <person name="Ruiz-Trillo I."/>
            <person name="Young S.K."/>
            <person name="Zeng Q."/>
            <person name="Gargeya S."/>
            <person name="Alvarado L."/>
            <person name="Berlin A."/>
            <person name="Chapman S.B."/>
            <person name="Chen Z."/>
            <person name="Freedman E."/>
            <person name="Gellesch M."/>
            <person name="Goldberg J."/>
            <person name="Griggs A."/>
            <person name="Gujja S."/>
            <person name="Heilman E."/>
            <person name="Heiman D."/>
            <person name="Howarth C."/>
            <person name="Mehta T."/>
            <person name="Neiman D."/>
            <person name="Pearson M."/>
            <person name="Roberts A."/>
            <person name="Saif S."/>
            <person name="Shea T."/>
            <person name="Shenoy N."/>
            <person name="Sisk P."/>
            <person name="Stolte C."/>
            <person name="Sykes S."/>
            <person name="White J."/>
            <person name="Yandava C."/>
            <person name="Haas B."/>
            <person name="Nusbaum C."/>
            <person name="Birren B."/>
        </authorList>
    </citation>
    <scope>NUCLEOTIDE SEQUENCE [LARGE SCALE GENOMIC DNA]</scope>
    <source>
        <strain evidence="12">ATCC 50818</strain>
    </source>
</reference>
<dbReference type="RefSeq" id="XP_004998742.1">
    <property type="nucleotide sequence ID" value="XM_004998685.1"/>
</dbReference>
<dbReference type="OMA" id="SKMRQHK"/>
<evidence type="ECO:0000313" key="13">
    <source>
        <dbReference type="Proteomes" id="UP000007799"/>
    </source>
</evidence>
<dbReference type="PANTHER" id="PTHR21230">
    <property type="entry name" value="VESICLE TRANSPORT V-SNARE PROTEIN VTI1-RELATED"/>
    <property type="match status" value="1"/>
</dbReference>
<name>F2TVS4_SALR5</name>
<dbReference type="GO" id="GO:0016236">
    <property type="term" value="P:macroautophagy"/>
    <property type="evidence" value="ECO:0007669"/>
    <property type="project" value="TreeGrafter"/>
</dbReference>
<protein>
    <recommendedName>
        <fullName evidence="11">t-SNARE coiled-coil homology domain-containing protein</fullName>
    </recommendedName>
</protein>
<accession>F2TVS4</accession>
<feature type="coiled-coil region" evidence="9">
    <location>
        <begin position="67"/>
        <end position="94"/>
    </location>
</feature>
<dbReference type="CDD" id="cd15891">
    <property type="entry name" value="SNARE_Vti1a"/>
    <property type="match status" value="1"/>
</dbReference>
<feature type="transmembrane region" description="Helical" evidence="10">
    <location>
        <begin position="194"/>
        <end position="215"/>
    </location>
</feature>
<dbReference type="SUPFAM" id="SSF58038">
    <property type="entry name" value="SNARE fusion complex"/>
    <property type="match status" value="1"/>
</dbReference>
<dbReference type="GeneID" id="16067785"/>
<dbReference type="GO" id="GO:0048280">
    <property type="term" value="P:vesicle fusion with Golgi apparatus"/>
    <property type="evidence" value="ECO:0007669"/>
    <property type="project" value="TreeGrafter"/>
</dbReference>